<dbReference type="AlphaFoldDB" id="A0A0F7FT08"/>
<keyword evidence="2" id="KW-1185">Reference proteome</keyword>
<organism evidence="1 2">
    <name type="scientific">Streptomyces xiamenensis</name>
    <dbReference type="NCBI Taxonomy" id="408015"/>
    <lineage>
        <taxon>Bacteria</taxon>
        <taxon>Bacillati</taxon>
        <taxon>Actinomycetota</taxon>
        <taxon>Actinomycetes</taxon>
        <taxon>Kitasatosporales</taxon>
        <taxon>Streptomycetaceae</taxon>
        <taxon>Streptomyces</taxon>
    </lineage>
</organism>
<dbReference type="STRING" id="408015.SXIM_13600"/>
<dbReference type="EMBL" id="CP009922">
    <property type="protein sequence ID" value="AKG42744.1"/>
    <property type="molecule type" value="Genomic_DNA"/>
</dbReference>
<proteinExistence type="predicted"/>
<evidence type="ECO:0000313" key="2">
    <source>
        <dbReference type="Proteomes" id="UP000034034"/>
    </source>
</evidence>
<gene>
    <name evidence="1" type="ORF">SXIM_13600</name>
</gene>
<dbReference type="PATRIC" id="fig|408015.6.peg.1395"/>
<sequence length="93" mass="9925">MRKLIFVAGAAVGYVLGARAGRERYDQLADAARRFLDRPAVRNGMDTANQTGRQAAAMAAGAVVDRAGDKLPDPVAEKLREVRRSAAAEEEVA</sequence>
<evidence type="ECO:0000313" key="1">
    <source>
        <dbReference type="EMBL" id="AKG42744.1"/>
    </source>
</evidence>
<accession>A0A0F7FT08</accession>
<reference evidence="1" key="1">
    <citation type="submission" date="2019-08" db="EMBL/GenBank/DDBJ databases">
        <title>Complete genome sequence of a mangrove-derived Streptomyces xiamenensis.</title>
        <authorList>
            <person name="Xu J."/>
        </authorList>
    </citation>
    <scope>NUCLEOTIDE SEQUENCE</scope>
    <source>
        <strain evidence="1">318</strain>
    </source>
</reference>
<protein>
    <submittedName>
        <fullName evidence="1">Secreted protein</fullName>
    </submittedName>
</protein>
<dbReference type="KEGG" id="sxi:SXIM_13600"/>
<dbReference type="Proteomes" id="UP000034034">
    <property type="component" value="Chromosome"/>
</dbReference>
<dbReference type="HOGENOM" id="CLU_142819_3_1_11"/>
<name>A0A0F7FT08_9ACTN</name>
<dbReference type="RefSeq" id="WP_030726162.1">
    <property type="nucleotide sequence ID" value="NZ_CP009922.3"/>
</dbReference>